<dbReference type="InterPro" id="IPR046848">
    <property type="entry name" value="E_motif"/>
</dbReference>
<dbReference type="EMBL" id="JAUIZM010000002">
    <property type="protein sequence ID" value="KAK1395584.1"/>
    <property type="molecule type" value="Genomic_DNA"/>
</dbReference>
<dbReference type="InterPro" id="IPR002885">
    <property type="entry name" value="PPR_rpt"/>
</dbReference>
<dbReference type="PROSITE" id="PS51375">
    <property type="entry name" value="PPR"/>
    <property type="match status" value="4"/>
</dbReference>
<dbReference type="InterPro" id="IPR011990">
    <property type="entry name" value="TPR-like_helical_dom_sf"/>
</dbReference>
<dbReference type="InterPro" id="IPR046960">
    <property type="entry name" value="PPR_At4g14850-like_plant"/>
</dbReference>
<evidence type="ECO:0000313" key="5">
    <source>
        <dbReference type="Proteomes" id="UP001237642"/>
    </source>
</evidence>
<feature type="repeat" description="PPR" evidence="3">
    <location>
        <begin position="89"/>
        <end position="123"/>
    </location>
</feature>
<evidence type="ECO:0000313" key="4">
    <source>
        <dbReference type="EMBL" id="KAK1395584.1"/>
    </source>
</evidence>
<keyword evidence="5" id="KW-1185">Reference proteome</keyword>
<gene>
    <name evidence="4" type="ORF">POM88_005447</name>
</gene>
<comment type="caution">
    <text evidence="4">The sequence shown here is derived from an EMBL/GenBank/DDBJ whole genome shotgun (WGS) entry which is preliminary data.</text>
</comment>
<dbReference type="PANTHER" id="PTHR47926:SF456">
    <property type="entry name" value="PENTATRICOPEPTIDE REPEAT-CONTAINING PROTEIN ELI1, CHLOROPLASTIC"/>
    <property type="match status" value="1"/>
</dbReference>
<proteinExistence type="inferred from homology"/>
<comment type="similarity">
    <text evidence="1">Belongs to the PPR family. PCMP-H subfamily.</text>
</comment>
<dbReference type="NCBIfam" id="TIGR00756">
    <property type="entry name" value="PPR"/>
    <property type="match status" value="5"/>
</dbReference>
<dbReference type="Pfam" id="PF13041">
    <property type="entry name" value="PPR_2"/>
    <property type="match status" value="3"/>
</dbReference>
<dbReference type="GO" id="GO:0003729">
    <property type="term" value="F:mRNA binding"/>
    <property type="evidence" value="ECO:0007669"/>
    <property type="project" value="UniProtKB-ARBA"/>
</dbReference>
<accession>A0AAD8N3S1</accession>
<name>A0AAD8N3S1_9APIA</name>
<dbReference type="FunFam" id="1.25.40.10:FF:000690">
    <property type="entry name" value="Pentatricopeptide repeat-containing protein"/>
    <property type="match status" value="1"/>
</dbReference>
<dbReference type="AlphaFoldDB" id="A0AAD8N3S1"/>
<dbReference type="Pfam" id="PF20431">
    <property type="entry name" value="E_motif"/>
    <property type="match status" value="1"/>
</dbReference>
<dbReference type="GO" id="GO:0009451">
    <property type="term" value="P:RNA modification"/>
    <property type="evidence" value="ECO:0007669"/>
    <property type="project" value="InterPro"/>
</dbReference>
<organism evidence="4 5">
    <name type="scientific">Heracleum sosnowskyi</name>
    <dbReference type="NCBI Taxonomy" id="360622"/>
    <lineage>
        <taxon>Eukaryota</taxon>
        <taxon>Viridiplantae</taxon>
        <taxon>Streptophyta</taxon>
        <taxon>Embryophyta</taxon>
        <taxon>Tracheophyta</taxon>
        <taxon>Spermatophyta</taxon>
        <taxon>Magnoliopsida</taxon>
        <taxon>eudicotyledons</taxon>
        <taxon>Gunneridae</taxon>
        <taxon>Pentapetalae</taxon>
        <taxon>asterids</taxon>
        <taxon>campanulids</taxon>
        <taxon>Apiales</taxon>
        <taxon>Apiaceae</taxon>
        <taxon>Apioideae</taxon>
        <taxon>apioid superclade</taxon>
        <taxon>Tordylieae</taxon>
        <taxon>Tordyliinae</taxon>
        <taxon>Heracleum</taxon>
    </lineage>
</organism>
<keyword evidence="2" id="KW-0677">Repeat</keyword>
<feature type="repeat" description="PPR" evidence="3">
    <location>
        <begin position="217"/>
        <end position="251"/>
    </location>
</feature>
<evidence type="ECO:0000256" key="3">
    <source>
        <dbReference type="PROSITE-ProRule" id="PRU00708"/>
    </source>
</evidence>
<dbReference type="Gene3D" id="1.25.40.10">
    <property type="entry name" value="Tetratricopeptide repeat domain"/>
    <property type="match status" value="3"/>
</dbReference>
<reference evidence="4" key="1">
    <citation type="submission" date="2023-02" db="EMBL/GenBank/DDBJ databases">
        <title>Genome of toxic invasive species Heracleum sosnowskyi carries increased number of genes despite the absence of recent whole-genome duplications.</title>
        <authorList>
            <person name="Schelkunov M."/>
            <person name="Shtratnikova V."/>
            <person name="Makarenko M."/>
            <person name="Klepikova A."/>
            <person name="Omelchenko D."/>
            <person name="Novikova G."/>
            <person name="Obukhova E."/>
            <person name="Bogdanov V."/>
            <person name="Penin A."/>
            <person name="Logacheva M."/>
        </authorList>
    </citation>
    <scope>NUCLEOTIDE SEQUENCE</scope>
    <source>
        <strain evidence="4">Hsosn_3</strain>
        <tissue evidence="4">Leaf</tissue>
    </source>
</reference>
<dbReference type="Proteomes" id="UP001237642">
    <property type="component" value="Unassembled WGS sequence"/>
</dbReference>
<sequence length="539" mass="60351">MSSLTTFYTSPPPPLASVKHHRNHLAPDRLATLIDNSKTIKQLIQIHGYLLRNSLETHPILNLKLQRSYSILGRLDYSITLFDRTHNPDVFFYSTIILGHVNKNLHSQALQLYVEMLSRSIEPNAFTFSAILKNCPISSAKGLHGQAIKMGCDLNTYVRTGLVDIYARGGDVVLARQLFDTMPDKSLVSVTTMMTGLAKHGDVDGARALFDGMVERDVVCWNVIIDGYVQHGRPNEALFLFRQMLSDDVCPDGVTLVAVFSACGQLGALESGRWVHAYMKNKRIRMNVHVGTALVDMYSKCGCLEDARLVFDEIKSKDVVVWNAMISGYAMNGLSEEALQLFSDMCRLNVPPTEITFIGILSVCAHAGLVHQGSKFFQSMRGEYGIEPRIEHYGCIVNLLGRVGQLDEAFQLVKAMNINADQIIWRTLLDACRLHGNNELGEEIVKFYTDQNLGSSGACILVSNIYAAANNWNGVQRVRTMMKDTGIQKEPGCSSIEVNNTVHEFLAGDIRHPKRKEIYLMLEELNRYLKDYDNIPQQT</sequence>
<dbReference type="FunFam" id="1.25.40.10:FF:000348">
    <property type="entry name" value="Pentatricopeptide repeat-containing protein chloroplastic"/>
    <property type="match status" value="1"/>
</dbReference>
<evidence type="ECO:0000256" key="2">
    <source>
        <dbReference type="ARBA" id="ARBA00022737"/>
    </source>
</evidence>
<dbReference type="PANTHER" id="PTHR47926">
    <property type="entry name" value="PENTATRICOPEPTIDE REPEAT-CONTAINING PROTEIN"/>
    <property type="match status" value="1"/>
</dbReference>
<feature type="repeat" description="PPR" evidence="3">
    <location>
        <begin position="186"/>
        <end position="216"/>
    </location>
</feature>
<reference evidence="4" key="2">
    <citation type="submission" date="2023-05" db="EMBL/GenBank/DDBJ databases">
        <authorList>
            <person name="Schelkunov M.I."/>
        </authorList>
    </citation>
    <scope>NUCLEOTIDE SEQUENCE</scope>
    <source>
        <strain evidence="4">Hsosn_3</strain>
        <tissue evidence="4">Leaf</tissue>
    </source>
</reference>
<protein>
    <submittedName>
        <fullName evidence="4">Pentatricopeptide repeat-containing protein ELI1, chloroplastic</fullName>
    </submittedName>
</protein>
<feature type="repeat" description="PPR" evidence="3">
    <location>
        <begin position="318"/>
        <end position="352"/>
    </location>
</feature>
<evidence type="ECO:0000256" key="1">
    <source>
        <dbReference type="ARBA" id="ARBA00006643"/>
    </source>
</evidence>
<dbReference type="Pfam" id="PF01535">
    <property type="entry name" value="PPR"/>
    <property type="match status" value="2"/>
</dbReference>